<sequence length="235" mass="24519">MSSPCLLAIDTSSDLLCLGLAAGDRHWTYEQAGGALASAALLPRVLAMLDEAGLSVRDLEAIGFGRGPGAFTGLRTACSVAQGLALGTGAPLVPVDTLAVVAESVREQCAVRDVWVAQDARMGEVYAACYRWSGERWVTRVPPALYDPQALQVRMREEPADAVGGSALALHPGLASACPQAHPGARPAAPALLRLALGAWQRRETVDAAAALPLYLRDKVALTTAEREAMRGAGP</sequence>
<keyword evidence="2" id="KW-0012">Acyltransferase</keyword>
<feature type="domain" description="Gcp-like" evidence="1">
    <location>
        <begin position="39"/>
        <end position="151"/>
    </location>
</feature>
<dbReference type="InterPro" id="IPR022496">
    <property type="entry name" value="T6A_TsaB"/>
</dbReference>
<evidence type="ECO:0000259" key="1">
    <source>
        <dbReference type="Pfam" id="PF00814"/>
    </source>
</evidence>
<dbReference type="EMBL" id="CP110257">
    <property type="protein sequence ID" value="UZD54340.1"/>
    <property type="molecule type" value="Genomic_DNA"/>
</dbReference>
<dbReference type="PANTHER" id="PTHR11735">
    <property type="entry name" value="TRNA N6-ADENOSINE THREONYLCARBAMOYLTRANSFERASE"/>
    <property type="match status" value="1"/>
</dbReference>
<dbReference type="GO" id="GO:0061711">
    <property type="term" value="F:tRNA N(6)-L-threonylcarbamoyladenine synthase activity"/>
    <property type="evidence" value="ECO:0007669"/>
    <property type="project" value="UniProtKB-EC"/>
</dbReference>
<reference evidence="2" key="1">
    <citation type="submission" date="2022-10" db="EMBL/GenBank/DDBJ databases">
        <title>Complete genome sequence of Schlegelella aquatica LMG 23380.</title>
        <authorList>
            <person name="Musilova J."/>
            <person name="Kourilova X."/>
            <person name="Bezdicek M."/>
            <person name="Hermankova K."/>
            <person name="Obruca S."/>
            <person name="Sedlar K."/>
        </authorList>
    </citation>
    <scope>NUCLEOTIDE SEQUENCE</scope>
    <source>
        <strain evidence="2">LMG 23380</strain>
    </source>
</reference>
<dbReference type="Pfam" id="PF00814">
    <property type="entry name" value="TsaD"/>
    <property type="match status" value="1"/>
</dbReference>
<evidence type="ECO:0000313" key="3">
    <source>
        <dbReference type="Proteomes" id="UP001163266"/>
    </source>
</evidence>
<dbReference type="InterPro" id="IPR000905">
    <property type="entry name" value="Gcp-like_dom"/>
</dbReference>
<gene>
    <name evidence="2" type="primary">tsaB</name>
    <name evidence="2" type="ORF">OMP39_11765</name>
</gene>
<dbReference type="RefSeq" id="WP_264891909.1">
    <property type="nucleotide sequence ID" value="NZ_CP110257.1"/>
</dbReference>
<evidence type="ECO:0000313" key="2">
    <source>
        <dbReference type="EMBL" id="UZD54340.1"/>
    </source>
</evidence>
<protein>
    <submittedName>
        <fullName evidence="2">tRNA (Adenosine(37)-N6)-threonylcarbamoyltransferase complex dimerization subunit type 1 TsaB</fullName>
        <ecNumber evidence="2">2.3.1.234</ecNumber>
    </submittedName>
</protein>
<name>A0ABY6MQQ3_9BURK</name>
<dbReference type="Proteomes" id="UP001163266">
    <property type="component" value="Chromosome"/>
</dbReference>
<dbReference type="SUPFAM" id="SSF53067">
    <property type="entry name" value="Actin-like ATPase domain"/>
    <property type="match status" value="2"/>
</dbReference>
<dbReference type="InterPro" id="IPR043129">
    <property type="entry name" value="ATPase_NBD"/>
</dbReference>
<accession>A0ABY6MQQ3</accession>
<keyword evidence="2" id="KW-0808">Transferase</keyword>
<dbReference type="EC" id="2.3.1.234" evidence="2"/>
<dbReference type="Gene3D" id="3.30.420.40">
    <property type="match status" value="2"/>
</dbReference>
<organism evidence="2 3">
    <name type="scientific">Caldimonas aquatica</name>
    <dbReference type="NCBI Taxonomy" id="376175"/>
    <lineage>
        <taxon>Bacteria</taxon>
        <taxon>Pseudomonadati</taxon>
        <taxon>Pseudomonadota</taxon>
        <taxon>Betaproteobacteria</taxon>
        <taxon>Burkholderiales</taxon>
        <taxon>Sphaerotilaceae</taxon>
        <taxon>Caldimonas</taxon>
    </lineage>
</organism>
<proteinExistence type="predicted"/>
<dbReference type="CDD" id="cd24032">
    <property type="entry name" value="ASKHA_NBD_TsaB"/>
    <property type="match status" value="1"/>
</dbReference>
<dbReference type="NCBIfam" id="TIGR03725">
    <property type="entry name" value="T6A_YeaZ"/>
    <property type="match status" value="1"/>
</dbReference>
<keyword evidence="3" id="KW-1185">Reference proteome</keyword>
<dbReference type="PANTHER" id="PTHR11735:SF11">
    <property type="entry name" value="TRNA THREONYLCARBAMOYLADENOSINE BIOSYNTHESIS PROTEIN TSAB"/>
    <property type="match status" value="1"/>
</dbReference>